<reference evidence="1" key="1">
    <citation type="submission" date="2019-08" db="EMBL/GenBank/DDBJ databases">
        <authorList>
            <person name="Kucharzyk K."/>
            <person name="Murdoch R.W."/>
            <person name="Higgins S."/>
            <person name="Loffler F."/>
        </authorList>
    </citation>
    <scope>NUCLEOTIDE SEQUENCE</scope>
</reference>
<organism evidence="1">
    <name type="scientific">bioreactor metagenome</name>
    <dbReference type="NCBI Taxonomy" id="1076179"/>
    <lineage>
        <taxon>unclassified sequences</taxon>
        <taxon>metagenomes</taxon>
        <taxon>ecological metagenomes</taxon>
    </lineage>
</organism>
<proteinExistence type="predicted"/>
<protein>
    <submittedName>
        <fullName evidence="1">Uncharacterized protein</fullName>
    </submittedName>
</protein>
<dbReference type="EMBL" id="VSSQ01001593">
    <property type="protein sequence ID" value="MPM09633.1"/>
    <property type="molecule type" value="Genomic_DNA"/>
</dbReference>
<sequence>MAACPLDHVGIIFPAAAGKHAVLVSVAKEQVDRLRIAQMKVFGNEVLRNLLHKVVYAPVLAIEENNDLLVCLHDHRAILRQPGIALFKKRSDQVIADMAISRILCACAKNQRFIARDVAVFKERVIEHRVAVRAARDQRKTLLFTKARKLTLNLNRSVAAVERRAVLIDIIKVHVAFPFSAKRIGMRFGLRPEIQQIPVWIRGRNLGL</sequence>
<name>A0A644X5P8_9ZZZZ</name>
<evidence type="ECO:0000313" key="1">
    <source>
        <dbReference type="EMBL" id="MPM09633.1"/>
    </source>
</evidence>
<gene>
    <name evidence="1" type="ORF">SDC9_55954</name>
</gene>
<comment type="caution">
    <text evidence="1">The sequence shown here is derived from an EMBL/GenBank/DDBJ whole genome shotgun (WGS) entry which is preliminary data.</text>
</comment>
<accession>A0A644X5P8</accession>
<dbReference type="AlphaFoldDB" id="A0A644X5P8"/>